<sequence length="428" mass="46714">MSDGGWWAQVSYTDADDAPTQLLPAVTPQPAPKPVRDPEPEAGAEADTVRTPAKPRAGWADVAKGVCIVLVVLWHVIMKHYLQISWHLPAPIPGLWGAFGDQLLPLRMPVFFTISGMFAASAVRRTWKVTARSRIAKFYYLYAVWFIVHTTVLAMVPNFDTLAARKALDLLEQVTITPTNLWYLIALAVYFVVAKLTRELPTAVVLGPALLLSAVASAGLLAAPGNRGQLYQNLFFFLAGLRFKPWIERLARTANLRMLVAGGAAYLVIMLAMRLLNAKEWFGVWPAVSAFAVVVGVAGAVQLERLKRVAKLLEMLGRNTLPIYVMHMPLLALLHAALLKPFSDAGTPVQLLLAVFLPIVLTALLVMACLSLRAWIEAAGGTWLFDLPSRSRPAAAEAPAEVPAQPTAAPVAEPEWDDQATMVLPRVR</sequence>
<feature type="transmembrane region" description="Helical" evidence="8">
    <location>
        <begin position="106"/>
        <end position="127"/>
    </location>
</feature>
<dbReference type="AlphaFoldDB" id="A0A2T0S801"/>
<dbReference type="PANTHER" id="PTHR40074">
    <property type="entry name" value="O-ACETYLTRANSFERASE WECH"/>
    <property type="match status" value="1"/>
</dbReference>
<feature type="region of interest" description="Disordered" evidence="7">
    <location>
        <begin position="17"/>
        <end position="50"/>
    </location>
</feature>
<keyword evidence="5 8" id="KW-1133">Transmembrane helix</keyword>
<feature type="transmembrane region" description="Helical" evidence="8">
    <location>
        <begin position="230"/>
        <end position="247"/>
    </location>
</feature>
<feature type="transmembrane region" description="Helical" evidence="8">
    <location>
        <begin position="321"/>
        <end position="339"/>
    </location>
</feature>
<dbReference type="Pfam" id="PF01757">
    <property type="entry name" value="Acyl_transf_3"/>
    <property type="match status" value="1"/>
</dbReference>
<keyword evidence="11" id="KW-1185">Reference proteome</keyword>
<evidence type="ECO:0000256" key="5">
    <source>
        <dbReference type="ARBA" id="ARBA00022989"/>
    </source>
</evidence>
<reference evidence="10 11" key="1">
    <citation type="submission" date="2018-03" db="EMBL/GenBank/DDBJ databases">
        <title>Genomic Encyclopedia of Archaeal and Bacterial Type Strains, Phase II (KMG-II): from individual species to whole genera.</title>
        <authorList>
            <person name="Goeker M."/>
        </authorList>
    </citation>
    <scope>NUCLEOTIDE SEQUENCE [LARGE SCALE GENOMIC DNA]</scope>
    <source>
        <strain evidence="10 11">DSM 45348</strain>
    </source>
</reference>
<name>A0A2T0S801_9ACTN</name>
<keyword evidence="4 8" id="KW-0812">Transmembrane</keyword>
<dbReference type="RefSeq" id="WP_106127184.1">
    <property type="nucleotide sequence ID" value="NZ_PVZG01000006.1"/>
</dbReference>
<keyword evidence="6 8" id="KW-0472">Membrane</keyword>
<evidence type="ECO:0000256" key="3">
    <source>
        <dbReference type="ARBA" id="ARBA00022475"/>
    </source>
</evidence>
<evidence type="ECO:0000259" key="9">
    <source>
        <dbReference type="Pfam" id="PF01757"/>
    </source>
</evidence>
<organism evidence="10 11">
    <name type="scientific">Pseudosporangium ferrugineum</name>
    <dbReference type="NCBI Taxonomy" id="439699"/>
    <lineage>
        <taxon>Bacteria</taxon>
        <taxon>Bacillati</taxon>
        <taxon>Actinomycetota</taxon>
        <taxon>Actinomycetes</taxon>
        <taxon>Micromonosporales</taxon>
        <taxon>Micromonosporaceae</taxon>
        <taxon>Pseudosporangium</taxon>
    </lineage>
</organism>
<dbReference type="GO" id="GO:0009246">
    <property type="term" value="P:enterobacterial common antigen biosynthetic process"/>
    <property type="evidence" value="ECO:0007669"/>
    <property type="project" value="TreeGrafter"/>
</dbReference>
<feature type="transmembrane region" description="Helical" evidence="8">
    <location>
        <begin position="351"/>
        <end position="372"/>
    </location>
</feature>
<feature type="domain" description="Acyltransferase 3" evidence="9">
    <location>
        <begin position="59"/>
        <end position="366"/>
    </location>
</feature>
<dbReference type="Proteomes" id="UP000239209">
    <property type="component" value="Unassembled WGS sequence"/>
</dbReference>
<proteinExistence type="inferred from homology"/>
<feature type="transmembrane region" description="Helical" evidence="8">
    <location>
        <begin position="179"/>
        <end position="196"/>
    </location>
</feature>
<evidence type="ECO:0000256" key="6">
    <source>
        <dbReference type="ARBA" id="ARBA00023136"/>
    </source>
</evidence>
<dbReference type="EMBL" id="PVZG01000006">
    <property type="protein sequence ID" value="PRY29548.1"/>
    <property type="molecule type" value="Genomic_DNA"/>
</dbReference>
<evidence type="ECO:0000256" key="7">
    <source>
        <dbReference type="SAM" id="MobiDB-lite"/>
    </source>
</evidence>
<feature type="transmembrane region" description="Helical" evidence="8">
    <location>
        <begin position="203"/>
        <end position="224"/>
    </location>
</feature>
<keyword evidence="3" id="KW-1003">Cell membrane</keyword>
<feature type="transmembrane region" description="Helical" evidence="8">
    <location>
        <begin position="139"/>
        <end position="159"/>
    </location>
</feature>
<evidence type="ECO:0000256" key="8">
    <source>
        <dbReference type="SAM" id="Phobius"/>
    </source>
</evidence>
<evidence type="ECO:0000256" key="1">
    <source>
        <dbReference type="ARBA" id="ARBA00004651"/>
    </source>
</evidence>
<feature type="transmembrane region" description="Helical" evidence="8">
    <location>
        <begin position="58"/>
        <end position="77"/>
    </location>
</feature>
<dbReference type="OrthoDB" id="9811476at2"/>
<accession>A0A2T0S801</accession>
<evidence type="ECO:0000313" key="10">
    <source>
        <dbReference type="EMBL" id="PRY29548.1"/>
    </source>
</evidence>
<feature type="transmembrane region" description="Helical" evidence="8">
    <location>
        <begin position="259"/>
        <end position="276"/>
    </location>
</feature>
<evidence type="ECO:0000313" key="11">
    <source>
        <dbReference type="Proteomes" id="UP000239209"/>
    </source>
</evidence>
<dbReference type="GO" id="GO:0005886">
    <property type="term" value="C:plasma membrane"/>
    <property type="evidence" value="ECO:0007669"/>
    <property type="project" value="UniProtKB-SubCell"/>
</dbReference>
<feature type="transmembrane region" description="Helical" evidence="8">
    <location>
        <begin position="282"/>
        <end position="301"/>
    </location>
</feature>
<comment type="similarity">
    <text evidence="2">Belongs to the acyltransferase 3 family.</text>
</comment>
<protein>
    <submittedName>
        <fullName evidence="10">Putative membrane protein YcfT</fullName>
    </submittedName>
</protein>
<evidence type="ECO:0000256" key="4">
    <source>
        <dbReference type="ARBA" id="ARBA00022692"/>
    </source>
</evidence>
<gene>
    <name evidence="10" type="ORF">CLV70_106269</name>
</gene>
<dbReference type="PANTHER" id="PTHR40074:SF4">
    <property type="entry name" value="INNER MEMBRANE PROTEIN YCFT"/>
    <property type="match status" value="1"/>
</dbReference>
<evidence type="ECO:0000256" key="2">
    <source>
        <dbReference type="ARBA" id="ARBA00007400"/>
    </source>
</evidence>
<dbReference type="InterPro" id="IPR002656">
    <property type="entry name" value="Acyl_transf_3_dom"/>
</dbReference>
<comment type="subcellular location">
    <subcellularLocation>
        <location evidence="1">Cell membrane</location>
        <topology evidence="1">Multi-pass membrane protein</topology>
    </subcellularLocation>
</comment>
<comment type="caution">
    <text evidence="10">The sequence shown here is derived from an EMBL/GenBank/DDBJ whole genome shotgun (WGS) entry which is preliminary data.</text>
</comment>
<dbReference type="GO" id="GO:0016413">
    <property type="term" value="F:O-acetyltransferase activity"/>
    <property type="evidence" value="ECO:0007669"/>
    <property type="project" value="TreeGrafter"/>
</dbReference>